<gene>
    <name evidence="5" type="primary">Ank1</name>
    <name evidence="5" type="ORF">AK812_SmicGene20744</name>
</gene>
<feature type="compositionally biased region" description="Low complexity" evidence="4">
    <location>
        <begin position="204"/>
        <end position="233"/>
    </location>
</feature>
<protein>
    <submittedName>
        <fullName evidence="5">Ankyrin-1</fullName>
    </submittedName>
</protein>
<reference evidence="5 6" key="1">
    <citation type="submission" date="2016-02" db="EMBL/GenBank/DDBJ databases">
        <title>Genome analysis of coral dinoflagellate symbionts highlights evolutionary adaptations to a symbiotic lifestyle.</title>
        <authorList>
            <person name="Aranda M."/>
            <person name="Li Y."/>
            <person name="Liew Y.J."/>
            <person name="Baumgarten S."/>
            <person name="Simakov O."/>
            <person name="Wilson M."/>
            <person name="Piel J."/>
            <person name="Ashoor H."/>
            <person name="Bougouffa S."/>
            <person name="Bajic V.B."/>
            <person name="Ryu T."/>
            <person name="Ravasi T."/>
            <person name="Bayer T."/>
            <person name="Micklem G."/>
            <person name="Kim H."/>
            <person name="Bhak J."/>
            <person name="Lajeunesse T.C."/>
            <person name="Voolstra C.R."/>
        </authorList>
    </citation>
    <scope>NUCLEOTIDE SEQUENCE [LARGE SCALE GENOMIC DNA]</scope>
    <source>
        <strain evidence="5 6">CCMP2467</strain>
    </source>
</reference>
<feature type="region of interest" description="Disordered" evidence="4">
    <location>
        <begin position="1"/>
        <end position="82"/>
    </location>
</feature>
<keyword evidence="6" id="KW-1185">Reference proteome</keyword>
<dbReference type="OrthoDB" id="432281at2759"/>
<feature type="compositionally biased region" description="Polar residues" evidence="4">
    <location>
        <begin position="54"/>
        <end position="65"/>
    </location>
</feature>
<organism evidence="5 6">
    <name type="scientific">Symbiodinium microadriaticum</name>
    <name type="common">Dinoflagellate</name>
    <name type="synonym">Zooxanthella microadriatica</name>
    <dbReference type="NCBI Taxonomy" id="2951"/>
    <lineage>
        <taxon>Eukaryota</taxon>
        <taxon>Sar</taxon>
        <taxon>Alveolata</taxon>
        <taxon>Dinophyceae</taxon>
        <taxon>Suessiales</taxon>
        <taxon>Symbiodiniaceae</taxon>
        <taxon>Symbiodinium</taxon>
    </lineage>
</organism>
<dbReference type="PROSITE" id="PS50297">
    <property type="entry name" value="ANK_REP_REGION"/>
    <property type="match status" value="1"/>
</dbReference>
<evidence type="ECO:0000256" key="1">
    <source>
        <dbReference type="ARBA" id="ARBA00022737"/>
    </source>
</evidence>
<evidence type="ECO:0000256" key="3">
    <source>
        <dbReference type="PROSITE-ProRule" id="PRU00023"/>
    </source>
</evidence>
<feature type="compositionally biased region" description="Acidic residues" evidence="4">
    <location>
        <begin position="943"/>
        <end position="962"/>
    </location>
</feature>
<dbReference type="PROSITE" id="PS50088">
    <property type="entry name" value="ANK_REPEAT"/>
    <property type="match status" value="1"/>
</dbReference>
<dbReference type="GO" id="GO:0004842">
    <property type="term" value="F:ubiquitin-protein transferase activity"/>
    <property type="evidence" value="ECO:0007669"/>
    <property type="project" value="TreeGrafter"/>
</dbReference>
<accession>A0A1Q9DPB3</accession>
<dbReference type="InterPro" id="IPR036770">
    <property type="entry name" value="Ankyrin_rpt-contain_sf"/>
</dbReference>
<dbReference type="AlphaFoldDB" id="A0A1Q9DPB3"/>
<feature type="region of interest" description="Disordered" evidence="4">
    <location>
        <begin position="204"/>
        <end position="306"/>
    </location>
</feature>
<feature type="region of interest" description="Disordered" evidence="4">
    <location>
        <begin position="939"/>
        <end position="962"/>
    </location>
</feature>
<evidence type="ECO:0000313" key="6">
    <source>
        <dbReference type="Proteomes" id="UP000186817"/>
    </source>
</evidence>
<keyword evidence="1" id="KW-0677">Repeat</keyword>
<dbReference type="EMBL" id="LSRX01000449">
    <property type="protein sequence ID" value="OLP97007.1"/>
    <property type="molecule type" value="Genomic_DNA"/>
</dbReference>
<dbReference type="PANTHER" id="PTHR24171:SF8">
    <property type="entry name" value="BRCA1-ASSOCIATED RING DOMAIN PROTEIN 1"/>
    <property type="match status" value="1"/>
</dbReference>
<name>A0A1Q9DPB3_SYMMI</name>
<dbReference type="SUPFAM" id="SSF48403">
    <property type="entry name" value="Ankyrin repeat"/>
    <property type="match status" value="1"/>
</dbReference>
<dbReference type="SMART" id="SM00248">
    <property type="entry name" value="ANK"/>
    <property type="match status" value="3"/>
</dbReference>
<proteinExistence type="predicted"/>
<evidence type="ECO:0000256" key="4">
    <source>
        <dbReference type="SAM" id="MobiDB-lite"/>
    </source>
</evidence>
<dbReference type="Pfam" id="PF12796">
    <property type="entry name" value="Ank_2"/>
    <property type="match status" value="1"/>
</dbReference>
<keyword evidence="2 3" id="KW-0040">ANK repeat</keyword>
<evidence type="ECO:0000256" key="2">
    <source>
        <dbReference type="ARBA" id="ARBA00023043"/>
    </source>
</evidence>
<feature type="region of interest" description="Disordered" evidence="4">
    <location>
        <begin position="423"/>
        <end position="456"/>
    </location>
</feature>
<sequence length="962" mass="103085">MFDWDEVPEQLGGPNKAALQVEAEAEAELRTREVKSETPAERAERRRLERAHASGNSTGSATGQSREPKRVAAKKTQAADTPTERLVKAARSGSLIAVMRILQTGVDPNAESERGTFAIQEAAAANSLDACAALLLHGAEARTFARSAMPGSPVQQLLELFAGRAPGPGELPKLVNSVDPLLRPQVAQSLMSLAQSAAVAGAPAPAAAPGAAPAAAPRSAPSAPSAPPTRASADPGRQSGAPKAQAGYSGVPPTTATRNGRDLQMNGHMAQKASAPAQGRRTAEVRKEGQAPNGKPPRATGGSHVPHASFLGRAAAADDLVEVTNLLKARAEPNEYDKKGETPLFTAVSDASPDVVAMLLLCNAEPLTKSIHGTTPWEVAACRQTRSLLSFFAGQELEETEKTQLLDSLSQGMQEAIGHAISERAANRRGLRPAEEVPNEDGAPIRQRPLPPLPPEVKKARDAMAAKDLNQDPLACAARTGDVEEVLRLLDGGHDPNIGDELGETPLFEAASAGSVDVVAALLVKGADPGKKSLSGGIAADLAADSVTRSLLSTYAGIKISDEEKAAACGAIKDDELRESVANKFRAEHFRGEPPAEKPGVPYYPVSIECVTDVEKVHYFDMTRLGAFLAIPMVYQSYYQSDAYTDAKTFEEEKKADAQRRAEEAAARAAAIANGEVLEDAEPEAVEEKQLVMRGNDVKMVLCLDTLGSNTSFEEGNAVKVLELAKACCQSKSKTEFKQVDAQVLTVIDDETRAQQNEQITEIDANVEQMHAEQIEAEETEATDEARKEVIQKKFAFLRALEVAKELSPMIGDLTSWVYATPELLNVVAALAHFAGYTKADIYPRRKTTLNWQRLKQILQSPVQLLEKVGKVEVEGPRKGVLPEHLHTYITQLGSPAEMDAEKAKEIAPAFFLLFNVLQAGCAYRTADLELRKAEFNKQKEEAGEEYEGPALEELDDDFQTS</sequence>
<evidence type="ECO:0000313" key="5">
    <source>
        <dbReference type="EMBL" id="OLP97007.1"/>
    </source>
</evidence>
<dbReference type="Gene3D" id="1.25.40.20">
    <property type="entry name" value="Ankyrin repeat-containing domain"/>
    <property type="match status" value="3"/>
</dbReference>
<comment type="caution">
    <text evidence="5">The sequence shown here is derived from an EMBL/GenBank/DDBJ whole genome shotgun (WGS) entry which is preliminary data.</text>
</comment>
<dbReference type="GO" id="GO:0085020">
    <property type="term" value="P:protein K6-linked ubiquitination"/>
    <property type="evidence" value="ECO:0007669"/>
    <property type="project" value="TreeGrafter"/>
</dbReference>
<dbReference type="PANTHER" id="PTHR24171">
    <property type="entry name" value="ANKYRIN REPEAT DOMAIN-CONTAINING PROTEIN 39-RELATED"/>
    <property type="match status" value="1"/>
</dbReference>
<feature type="compositionally biased region" description="Basic and acidic residues" evidence="4">
    <location>
        <begin position="27"/>
        <end position="52"/>
    </location>
</feature>
<dbReference type="Proteomes" id="UP000186817">
    <property type="component" value="Unassembled WGS sequence"/>
</dbReference>
<dbReference type="InterPro" id="IPR002110">
    <property type="entry name" value="Ankyrin_rpt"/>
</dbReference>
<feature type="repeat" description="ANK" evidence="3">
    <location>
        <begin position="502"/>
        <end position="534"/>
    </location>
</feature>